<keyword evidence="2" id="KW-0472">Membrane</keyword>
<proteinExistence type="predicted"/>
<evidence type="ECO:0000259" key="3">
    <source>
        <dbReference type="Pfam" id="PF24583"/>
    </source>
</evidence>
<sequence>MEKLPFVVLQKILEELDSRISKVANLPLETFRHDLEAESIKNRFVFLKTLLSTEIESNPHMQEDLQRITQKASELEKDFQEWDNSRTSPKLLLPPPLVNHNNTSSYCSCTHEDDEYSPNSSHNSELSDVGITEFPSYEEPKSVFQEALLENSTAVMVTNRVEEKTRMETRNGSSKTSLIVFMIALVALSLAIIARHCGIRCYYEGEMNFFPTPT</sequence>
<accession>A0AAP0F810</accession>
<feature type="coiled-coil region" evidence="1">
    <location>
        <begin position="58"/>
        <end position="85"/>
    </location>
</feature>
<dbReference type="AlphaFoldDB" id="A0AAP0F810"/>
<dbReference type="EMBL" id="JBBNAE010000008">
    <property type="protein sequence ID" value="KAK9103163.1"/>
    <property type="molecule type" value="Genomic_DNA"/>
</dbReference>
<gene>
    <name evidence="4" type="ORF">Sjap_020417</name>
</gene>
<evidence type="ECO:0000313" key="5">
    <source>
        <dbReference type="Proteomes" id="UP001417504"/>
    </source>
</evidence>
<protein>
    <recommendedName>
        <fullName evidence="3">DUF7610 domain-containing protein</fullName>
    </recommendedName>
</protein>
<organism evidence="4 5">
    <name type="scientific">Stephania japonica</name>
    <dbReference type="NCBI Taxonomy" id="461633"/>
    <lineage>
        <taxon>Eukaryota</taxon>
        <taxon>Viridiplantae</taxon>
        <taxon>Streptophyta</taxon>
        <taxon>Embryophyta</taxon>
        <taxon>Tracheophyta</taxon>
        <taxon>Spermatophyta</taxon>
        <taxon>Magnoliopsida</taxon>
        <taxon>Ranunculales</taxon>
        <taxon>Menispermaceae</taxon>
        <taxon>Menispermoideae</taxon>
        <taxon>Cissampelideae</taxon>
        <taxon>Stephania</taxon>
    </lineage>
</organism>
<dbReference type="Pfam" id="PF24583">
    <property type="entry name" value="DUF7610"/>
    <property type="match status" value="1"/>
</dbReference>
<reference evidence="4 5" key="1">
    <citation type="submission" date="2024-01" db="EMBL/GenBank/DDBJ databases">
        <title>Genome assemblies of Stephania.</title>
        <authorList>
            <person name="Yang L."/>
        </authorList>
    </citation>
    <scope>NUCLEOTIDE SEQUENCE [LARGE SCALE GENOMIC DNA]</scope>
    <source>
        <strain evidence="4">QJT</strain>
        <tissue evidence="4">Leaf</tissue>
    </source>
</reference>
<evidence type="ECO:0000313" key="4">
    <source>
        <dbReference type="EMBL" id="KAK9103163.1"/>
    </source>
</evidence>
<dbReference type="InterPro" id="IPR056029">
    <property type="entry name" value="DUF7610"/>
</dbReference>
<evidence type="ECO:0000256" key="1">
    <source>
        <dbReference type="SAM" id="Coils"/>
    </source>
</evidence>
<keyword evidence="1" id="KW-0175">Coiled coil</keyword>
<feature type="transmembrane region" description="Helical" evidence="2">
    <location>
        <begin position="176"/>
        <end position="194"/>
    </location>
</feature>
<name>A0AAP0F810_9MAGN</name>
<feature type="domain" description="DUF7610" evidence="3">
    <location>
        <begin position="9"/>
        <end position="85"/>
    </location>
</feature>
<keyword evidence="2" id="KW-1133">Transmembrane helix</keyword>
<keyword evidence="2" id="KW-0812">Transmembrane</keyword>
<comment type="caution">
    <text evidence="4">The sequence shown here is derived from an EMBL/GenBank/DDBJ whole genome shotgun (WGS) entry which is preliminary data.</text>
</comment>
<keyword evidence="5" id="KW-1185">Reference proteome</keyword>
<evidence type="ECO:0000256" key="2">
    <source>
        <dbReference type="SAM" id="Phobius"/>
    </source>
</evidence>
<dbReference type="Proteomes" id="UP001417504">
    <property type="component" value="Unassembled WGS sequence"/>
</dbReference>